<feature type="transmembrane region" description="Helical" evidence="6">
    <location>
        <begin position="50"/>
        <end position="73"/>
    </location>
</feature>
<dbReference type="InterPro" id="IPR050833">
    <property type="entry name" value="Poly_Biosynth_Transport"/>
</dbReference>
<feature type="transmembrane region" description="Helical" evidence="6">
    <location>
        <begin position="379"/>
        <end position="400"/>
    </location>
</feature>
<feature type="transmembrane region" description="Helical" evidence="6">
    <location>
        <begin position="311"/>
        <end position="335"/>
    </location>
</feature>
<keyword evidence="2" id="KW-1003">Cell membrane</keyword>
<dbReference type="GO" id="GO:0005886">
    <property type="term" value="C:plasma membrane"/>
    <property type="evidence" value="ECO:0007669"/>
    <property type="project" value="UniProtKB-SubCell"/>
</dbReference>
<sequence>MKEKNRTSSSIRNIMFSIMGYVFTILLQFVNRKVFVELLTTEYLGLNGLFSNIISMLALSELGIGTAMTFALYKPVAEKNVEKIKSLMMLYKRVYSIIGWVVLGLGAGLTPFLQFLIKDMPDIPHIRIFYLLYVLNSGISYFYTYKRTLIICNQDEYISTTTTTISSIATRVLQIIFLYLTRNYFAYLIIQVIMTRLENVVISKIADKQYPYLLDDNIQELSVEEKVKIKNNVKAMFCHKIGDVIVNATDNLIISKVLGLSAAGLFSNYVLISGNVSNLSNTIIRATSSSVGDLIARGDKERSYQVYKDMLFANFWIICFCSGGLLCLTQPFISIWLGSEYLLDSRFVLIMVACFYFAGMRTVTLVYKNAAGLFRPDRYKAIVESVANLVISIPLTHYWGVTGVKLGTLISTLLIPFWIEGLVLYKYYFKKSLFTYLLIQLGYAFSTAVIIGITYIVCSCVPLEGYAGLAFRAVVCCIFPNLLIILMYFRSGGFNYFLGMVKKRILKKG</sequence>
<evidence type="ECO:0000256" key="1">
    <source>
        <dbReference type="ARBA" id="ARBA00004651"/>
    </source>
</evidence>
<evidence type="ECO:0000313" key="7">
    <source>
        <dbReference type="EMBL" id="MST58332.1"/>
    </source>
</evidence>
<name>A0A6L5YL06_9FIRM</name>
<gene>
    <name evidence="7" type="ORF">FYJ59_08790</name>
</gene>
<feature type="transmembrane region" description="Helical" evidence="6">
    <location>
        <begin position="437"/>
        <end position="457"/>
    </location>
</feature>
<keyword evidence="3 6" id="KW-0812">Transmembrane</keyword>
<keyword evidence="4 6" id="KW-1133">Transmembrane helix</keyword>
<feature type="transmembrane region" description="Helical" evidence="6">
    <location>
        <begin position="94"/>
        <end position="116"/>
    </location>
</feature>
<feature type="transmembrane region" description="Helical" evidence="6">
    <location>
        <begin position="12"/>
        <end position="30"/>
    </location>
</feature>
<evidence type="ECO:0000256" key="4">
    <source>
        <dbReference type="ARBA" id="ARBA00022989"/>
    </source>
</evidence>
<proteinExistence type="predicted"/>
<evidence type="ECO:0000256" key="5">
    <source>
        <dbReference type="ARBA" id="ARBA00023136"/>
    </source>
</evidence>
<dbReference type="PANTHER" id="PTHR30250">
    <property type="entry name" value="PST FAMILY PREDICTED COLANIC ACID TRANSPORTER"/>
    <property type="match status" value="1"/>
</dbReference>
<evidence type="ECO:0008006" key="9">
    <source>
        <dbReference type="Google" id="ProtNLM"/>
    </source>
</evidence>
<reference evidence="7 8" key="1">
    <citation type="submission" date="2019-08" db="EMBL/GenBank/DDBJ databases">
        <title>In-depth cultivation of the pig gut microbiome towards novel bacterial diversity and tailored functional studies.</title>
        <authorList>
            <person name="Wylensek D."/>
            <person name="Hitch T.C.A."/>
            <person name="Clavel T."/>
        </authorList>
    </citation>
    <scope>NUCLEOTIDE SEQUENCE [LARGE SCALE GENOMIC DNA]</scope>
    <source>
        <strain evidence="7 8">WCA3-601-WT-6H</strain>
    </source>
</reference>
<comment type="caution">
    <text evidence="7">The sequence shown here is derived from an EMBL/GenBank/DDBJ whole genome shotgun (WGS) entry which is preliminary data.</text>
</comment>
<accession>A0A6L5YL06</accession>
<keyword evidence="5 6" id="KW-0472">Membrane</keyword>
<evidence type="ECO:0000256" key="6">
    <source>
        <dbReference type="SAM" id="Phobius"/>
    </source>
</evidence>
<protein>
    <recommendedName>
        <fullName evidence="9">Polysaccharide biosynthesis protein</fullName>
    </recommendedName>
</protein>
<feature type="transmembrane region" description="Helical" evidence="6">
    <location>
        <begin position="347"/>
        <end position="367"/>
    </location>
</feature>
<organism evidence="7 8">
    <name type="scientific">Waltera intestinalis</name>
    <dbReference type="NCBI Taxonomy" id="2606635"/>
    <lineage>
        <taxon>Bacteria</taxon>
        <taxon>Bacillati</taxon>
        <taxon>Bacillota</taxon>
        <taxon>Clostridia</taxon>
        <taxon>Lachnospirales</taxon>
        <taxon>Lachnospiraceae</taxon>
        <taxon>Waltera</taxon>
    </lineage>
</organism>
<dbReference type="RefSeq" id="WP_154496511.1">
    <property type="nucleotide sequence ID" value="NZ_VUMU01000009.1"/>
</dbReference>
<dbReference type="AlphaFoldDB" id="A0A6L5YL06"/>
<feature type="transmembrane region" description="Helical" evidence="6">
    <location>
        <begin position="128"/>
        <end position="145"/>
    </location>
</feature>
<evidence type="ECO:0000256" key="2">
    <source>
        <dbReference type="ARBA" id="ARBA00022475"/>
    </source>
</evidence>
<comment type="subcellular location">
    <subcellularLocation>
        <location evidence="1">Cell membrane</location>
        <topology evidence="1">Multi-pass membrane protein</topology>
    </subcellularLocation>
</comment>
<evidence type="ECO:0000313" key="8">
    <source>
        <dbReference type="Proteomes" id="UP000476055"/>
    </source>
</evidence>
<dbReference type="Proteomes" id="UP000476055">
    <property type="component" value="Unassembled WGS sequence"/>
</dbReference>
<feature type="transmembrane region" description="Helical" evidence="6">
    <location>
        <begin position="406"/>
        <end position="425"/>
    </location>
</feature>
<dbReference type="EMBL" id="VUMU01000009">
    <property type="protein sequence ID" value="MST58332.1"/>
    <property type="molecule type" value="Genomic_DNA"/>
</dbReference>
<feature type="transmembrane region" description="Helical" evidence="6">
    <location>
        <begin position="469"/>
        <end position="489"/>
    </location>
</feature>
<dbReference type="PANTHER" id="PTHR30250:SF26">
    <property type="entry name" value="PSMA PROTEIN"/>
    <property type="match status" value="1"/>
</dbReference>
<evidence type="ECO:0000256" key="3">
    <source>
        <dbReference type="ARBA" id="ARBA00022692"/>
    </source>
</evidence>
<keyword evidence="8" id="KW-1185">Reference proteome</keyword>